<keyword evidence="4" id="KW-0539">Nucleus</keyword>
<keyword evidence="2" id="KW-0238">DNA-binding</keyword>
<evidence type="ECO:0000256" key="5">
    <source>
        <dbReference type="SAM" id="MobiDB-lite"/>
    </source>
</evidence>
<feature type="region of interest" description="Disordered" evidence="5">
    <location>
        <begin position="156"/>
        <end position="183"/>
    </location>
</feature>
<evidence type="ECO:0000256" key="4">
    <source>
        <dbReference type="ARBA" id="ARBA00023242"/>
    </source>
</evidence>
<reference evidence="7 8" key="1">
    <citation type="journal article" date="2016" name="Mol. Biol. Evol.">
        <title>Comparative Genomics of Early-Diverging Mushroom-Forming Fungi Provides Insights into the Origins of Lignocellulose Decay Capabilities.</title>
        <authorList>
            <person name="Nagy L.G."/>
            <person name="Riley R."/>
            <person name="Tritt A."/>
            <person name="Adam C."/>
            <person name="Daum C."/>
            <person name="Floudas D."/>
            <person name="Sun H."/>
            <person name="Yadav J.S."/>
            <person name="Pangilinan J."/>
            <person name="Larsson K.H."/>
            <person name="Matsuura K."/>
            <person name="Barry K."/>
            <person name="Labutti K."/>
            <person name="Kuo R."/>
            <person name="Ohm R.A."/>
            <person name="Bhattacharya S.S."/>
            <person name="Shirouzu T."/>
            <person name="Yoshinaga Y."/>
            <person name="Martin F.M."/>
            <person name="Grigoriev I.V."/>
            <person name="Hibbett D.S."/>
        </authorList>
    </citation>
    <scope>NUCLEOTIDE SEQUENCE [LARGE SCALE GENOMIC DNA]</scope>
    <source>
        <strain evidence="7 8">HHB12029</strain>
    </source>
</reference>
<dbReference type="SUPFAM" id="SSF57701">
    <property type="entry name" value="Zn2/Cys6 DNA-binding domain"/>
    <property type="match status" value="2"/>
</dbReference>
<dbReference type="InterPro" id="IPR001138">
    <property type="entry name" value="Zn2Cys6_DnaBD"/>
</dbReference>
<dbReference type="GO" id="GO:0003677">
    <property type="term" value="F:DNA binding"/>
    <property type="evidence" value="ECO:0007669"/>
    <property type="project" value="UniProtKB-KW"/>
</dbReference>
<evidence type="ECO:0000313" key="7">
    <source>
        <dbReference type="EMBL" id="KZV81003.1"/>
    </source>
</evidence>
<dbReference type="GO" id="GO:0000981">
    <property type="term" value="F:DNA-binding transcription factor activity, RNA polymerase II-specific"/>
    <property type="evidence" value="ECO:0007669"/>
    <property type="project" value="InterPro"/>
</dbReference>
<evidence type="ECO:0000256" key="2">
    <source>
        <dbReference type="ARBA" id="ARBA00023125"/>
    </source>
</evidence>
<accession>A0A165BP80</accession>
<feature type="compositionally biased region" description="Basic and acidic residues" evidence="5">
    <location>
        <begin position="251"/>
        <end position="262"/>
    </location>
</feature>
<dbReference type="EMBL" id="KV426428">
    <property type="protein sequence ID" value="KZV81003.1"/>
    <property type="molecule type" value="Genomic_DNA"/>
</dbReference>
<dbReference type="SMART" id="SM00066">
    <property type="entry name" value="GAL4"/>
    <property type="match status" value="2"/>
</dbReference>
<dbReference type="PROSITE" id="PS00463">
    <property type="entry name" value="ZN2_CY6_FUNGAL_1"/>
    <property type="match status" value="1"/>
</dbReference>
<keyword evidence="8" id="KW-1185">Reference proteome</keyword>
<feature type="compositionally biased region" description="Basic residues" evidence="5">
    <location>
        <begin position="109"/>
        <end position="119"/>
    </location>
</feature>
<dbReference type="PRINTS" id="PR00755">
    <property type="entry name" value="AFLATOXINBRP"/>
</dbReference>
<evidence type="ECO:0000256" key="1">
    <source>
        <dbReference type="ARBA" id="ARBA00023015"/>
    </source>
</evidence>
<keyword evidence="3" id="KW-0804">Transcription</keyword>
<dbReference type="PANTHER" id="PTHR31069:SF32">
    <property type="entry name" value="ARGININE METABOLISM REGULATION PROTEIN II"/>
    <property type="match status" value="1"/>
</dbReference>
<dbReference type="InterPro" id="IPR050675">
    <property type="entry name" value="OAF3"/>
</dbReference>
<evidence type="ECO:0000259" key="6">
    <source>
        <dbReference type="PROSITE" id="PS50048"/>
    </source>
</evidence>
<feature type="compositionally biased region" description="Basic and acidic residues" evidence="5">
    <location>
        <begin position="16"/>
        <end position="27"/>
    </location>
</feature>
<dbReference type="Pfam" id="PF00172">
    <property type="entry name" value="Zn_clus"/>
    <property type="match status" value="2"/>
</dbReference>
<sequence length="291" mass="31756">MRCDGGKPACQNCTNRKLECDYPDQTRTRGPTKSKPPPAQPTIAPAPMPYHPTDGLVYYHQGMDPSMMQPIHPPPSVPRHRAKRSASEMEGDQDAEGEDDPSMQTPTSSKKRNTMRGGKRAQMACHSCRARKMKCDEQQPACSQCARRHLPCAYDDTVRRRGPSKKASKRGEDDEDGQQQPQHHQALHLMPVTMNLPGAGGDSQPKYMALIGPDGVPVQILGIDPTSGQMLPVGGPPPGMVMTHAQPSHAQSHEEQNGHDQHSASPHEQSPHGDDGDAIEGHPPQQPVIWS</sequence>
<feature type="compositionally biased region" description="Acidic residues" evidence="5">
    <location>
        <begin position="89"/>
        <end position="101"/>
    </location>
</feature>
<dbReference type="GO" id="GO:0008270">
    <property type="term" value="F:zinc ion binding"/>
    <property type="evidence" value="ECO:0007669"/>
    <property type="project" value="InterPro"/>
</dbReference>
<evidence type="ECO:0000313" key="8">
    <source>
        <dbReference type="Proteomes" id="UP000077266"/>
    </source>
</evidence>
<keyword evidence="1" id="KW-0805">Transcription regulation</keyword>
<dbReference type="AlphaFoldDB" id="A0A165BP80"/>
<dbReference type="InParanoid" id="A0A165BP80"/>
<dbReference type="InterPro" id="IPR036864">
    <property type="entry name" value="Zn2-C6_fun-type_DNA-bd_sf"/>
</dbReference>
<protein>
    <recommendedName>
        <fullName evidence="6">Zn(2)-C6 fungal-type domain-containing protein</fullName>
    </recommendedName>
</protein>
<name>A0A165BP80_EXIGL</name>
<feature type="region of interest" description="Disordered" evidence="5">
    <location>
        <begin position="1"/>
        <end position="120"/>
    </location>
</feature>
<evidence type="ECO:0000256" key="3">
    <source>
        <dbReference type="ARBA" id="ARBA00023163"/>
    </source>
</evidence>
<proteinExistence type="predicted"/>
<dbReference type="PROSITE" id="PS50048">
    <property type="entry name" value="ZN2_CY6_FUNGAL_2"/>
    <property type="match status" value="1"/>
</dbReference>
<feature type="compositionally biased region" description="Pro residues" evidence="5">
    <location>
        <begin position="34"/>
        <end position="50"/>
    </location>
</feature>
<gene>
    <name evidence="7" type="ORF">EXIGLDRAFT_731964</name>
</gene>
<organism evidence="7 8">
    <name type="scientific">Exidia glandulosa HHB12029</name>
    <dbReference type="NCBI Taxonomy" id="1314781"/>
    <lineage>
        <taxon>Eukaryota</taxon>
        <taxon>Fungi</taxon>
        <taxon>Dikarya</taxon>
        <taxon>Basidiomycota</taxon>
        <taxon>Agaricomycotina</taxon>
        <taxon>Agaricomycetes</taxon>
        <taxon>Auriculariales</taxon>
        <taxon>Exidiaceae</taxon>
        <taxon>Exidia</taxon>
    </lineage>
</organism>
<dbReference type="PANTHER" id="PTHR31069">
    <property type="entry name" value="OLEATE-ACTIVATED TRANSCRIPTION FACTOR 1-RELATED"/>
    <property type="match status" value="1"/>
</dbReference>
<dbReference type="STRING" id="1314781.A0A165BP80"/>
<dbReference type="CDD" id="cd00067">
    <property type="entry name" value="GAL4"/>
    <property type="match status" value="2"/>
</dbReference>
<feature type="region of interest" description="Disordered" evidence="5">
    <location>
        <begin position="232"/>
        <end position="291"/>
    </location>
</feature>
<dbReference type="OrthoDB" id="39175at2759"/>
<feature type="domain" description="Zn(2)-C6 fungal-type" evidence="6">
    <location>
        <begin position="124"/>
        <end position="154"/>
    </location>
</feature>
<dbReference type="Gene3D" id="4.10.240.10">
    <property type="entry name" value="Zn(2)-C6 fungal-type DNA-binding domain"/>
    <property type="match status" value="2"/>
</dbReference>
<dbReference type="Proteomes" id="UP000077266">
    <property type="component" value="Unassembled WGS sequence"/>
</dbReference>